<dbReference type="GO" id="GO:0008999">
    <property type="term" value="F:protein-N-terminal-alanine acetyltransferase activity"/>
    <property type="evidence" value="ECO:0007669"/>
    <property type="project" value="TreeGrafter"/>
</dbReference>
<accession>A0A554NDZ3</accession>
<dbReference type="InterPro" id="IPR016181">
    <property type="entry name" value="Acyl_CoA_acyltransferase"/>
</dbReference>
<reference evidence="2 3" key="1">
    <citation type="submission" date="2018-06" db="EMBL/GenBank/DDBJ databases">
        <title>Natronomonas sp. F16-60 a new haloarchaeon isolated from a solar saltern of Isla Cristina, Huelva, Spain.</title>
        <authorList>
            <person name="Duran-Viseras A."/>
            <person name="Sanchez-Porro C."/>
            <person name="Ventosa A."/>
        </authorList>
    </citation>
    <scope>NUCLEOTIDE SEQUENCE [LARGE SCALE GENOMIC DNA]</scope>
    <source>
        <strain evidence="2 3">F16-60</strain>
    </source>
</reference>
<evidence type="ECO:0000313" key="2">
    <source>
        <dbReference type="EMBL" id="TSD15614.1"/>
    </source>
</evidence>
<dbReference type="OrthoDB" id="120213at2157"/>
<sequence>MGSGYLTGDAVDLRPPAPEDLPFLCETVNDPRVWRTVSHRDPVTEHAEREWYESLDERDGVDLVIVTTGDDRQPVGVIGYGDVNENWGVAEVGYMIHPDHWNRGYATEATGLLTEYAFGEKRLAKLAASAYAHNPASMRVLEKAGYHEEAVLEREAFVAGERVDLHRYAAFADDWERPERTE</sequence>
<dbReference type="InterPro" id="IPR051908">
    <property type="entry name" value="Ribosomal_N-acetyltransferase"/>
</dbReference>
<keyword evidence="3" id="KW-1185">Reference proteome</keyword>
<dbReference type="AlphaFoldDB" id="A0A554NDZ3"/>
<dbReference type="InterPro" id="IPR000182">
    <property type="entry name" value="GNAT_dom"/>
</dbReference>
<feature type="domain" description="N-acetyltransferase" evidence="1">
    <location>
        <begin position="11"/>
        <end position="170"/>
    </location>
</feature>
<gene>
    <name evidence="2" type="ORF">DP107_00010</name>
</gene>
<protein>
    <submittedName>
        <fullName evidence="2">GNAT family N-acetyltransferase</fullName>
    </submittedName>
</protein>
<dbReference type="Gene3D" id="3.40.630.30">
    <property type="match status" value="1"/>
</dbReference>
<evidence type="ECO:0000313" key="3">
    <source>
        <dbReference type="Proteomes" id="UP000319894"/>
    </source>
</evidence>
<dbReference type="Pfam" id="PF13302">
    <property type="entry name" value="Acetyltransf_3"/>
    <property type="match status" value="1"/>
</dbReference>
<dbReference type="SUPFAM" id="SSF55729">
    <property type="entry name" value="Acyl-CoA N-acyltransferases (Nat)"/>
    <property type="match status" value="1"/>
</dbReference>
<dbReference type="PANTHER" id="PTHR43441">
    <property type="entry name" value="RIBOSOMAL-PROTEIN-SERINE ACETYLTRANSFERASE"/>
    <property type="match status" value="1"/>
</dbReference>
<name>A0A554NDZ3_9EURY</name>
<dbReference type="Proteomes" id="UP000319894">
    <property type="component" value="Unassembled WGS sequence"/>
</dbReference>
<dbReference type="GO" id="GO:0005737">
    <property type="term" value="C:cytoplasm"/>
    <property type="evidence" value="ECO:0007669"/>
    <property type="project" value="TreeGrafter"/>
</dbReference>
<organism evidence="2 3">
    <name type="scientific">Haloglomus irregulare</name>
    <dbReference type="NCBI Taxonomy" id="2234134"/>
    <lineage>
        <taxon>Archaea</taxon>
        <taxon>Methanobacteriati</taxon>
        <taxon>Methanobacteriota</taxon>
        <taxon>Stenosarchaea group</taxon>
        <taxon>Halobacteria</taxon>
        <taxon>Halobacteriales</taxon>
        <taxon>Natronomonadaceae</taxon>
        <taxon>Haloglomus</taxon>
    </lineage>
</organism>
<keyword evidence="2" id="KW-0808">Transferase</keyword>
<dbReference type="PANTHER" id="PTHR43441:SF2">
    <property type="entry name" value="FAMILY ACETYLTRANSFERASE, PUTATIVE (AFU_ORTHOLOGUE AFUA_7G00850)-RELATED"/>
    <property type="match status" value="1"/>
</dbReference>
<dbReference type="InParanoid" id="A0A554NDZ3"/>
<evidence type="ECO:0000259" key="1">
    <source>
        <dbReference type="PROSITE" id="PS51186"/>
    </source>
</evidence>
<dbReference type="EMBL" id="QMDX01000001">
    <property type="protein sequence ID" value="TSD15614.1"/>
    <property type="molecule type" value="Genomic_DNA"/>
</dbReference>
<comment type="caution">
    <text evidence="2">The sequence shown here is derived from an EMBL/GenBank/DDBJ whole genome shotgun (WGS) entry which is preliminary data.</text>
</comment>
<dbReference type="CDD" id="cd04301">
    <property type="entry name" value="NAT_SF"/>
    <property type="match status" value="1"/>
</dbReference>
<dbReference type="PROSITE" id="PS51186">
    <property type="entry name" value="GNAT"/>
    <property type="match status" value="1"/>
</dbReference>
<proteinExistence type="predicted"/>
<dbReference type="RefSeq" id="WP_144260088.1">
    <property type="nucleotide sequence ID" value="NZ_QMDX01000001.1"/>
</dbReference>
<dbReference type="GO" id="GO:1990189">
    <property type="term" value="F:protein N-terminal-serine acetyltransferase activity"/>
    <property type="evidence" value="ECO:0007669"/>
    <property type="project" value="TreeGrafter"/>
</dbReference>